<gene>
    <name evidence="1" type="ORF">BJ508DRAFT_307328</name>
</gene>
<reference evidence="1 2" key="1">
    <citation type="journal article" date="2018" name="Nat. Ecol. Evol.">
        <title>Pezizomycetes genomes reveal the molecular basis of ectomycorrhizal truffle lifestyle.</title>
        <authorList>
            <person name="Murat C."/>
            <person name="Payen T."/>
            <person name="Noel B."/>
            <person name="Kuo A."/>
            <person name="Morin E."/>
            <person name="Chen J."/>
            <person name="Kohler A."/>
            <person name="Krizsan K."/>
            <person name="Balestrini R."/>
            <person name="Da Silva C."/>
            <person name="Montanini B."/>
            <person name="Hainaut M."/>
            <person name="Levati E."/>
            <person name="Barry K.W."/>
            <person name="Belfiori B."/>
            <person name="Cichocki N."/>
            <person name="Clum A."/>
            <person name="Dockter R.B."/>
            <person name="Fauchery L."/>
            <person name="Guy J."/>
            <person name="Iotti M."/>
            <person name="Le Tacon F."/>
            <person name="Lindquist E.A."/>
            <person name="Lipzen A."/>
            <person name="Malagnac F."/>
            <person name="Mello A."/>
            <person name="Molinier V."/>
            <person name="Miyauchi S."/>
            <person name="Poulain J."/>
            <person name="Riccioni C."/>
            <person name="Rubini A."/>
            <person name="Sitrit Y."/>
            <person name="Splivallo R."/>
            <person name="Traeger S."/>
            <person name="Wang M."/>
            <person name="Zifcakova L."/>
            <person name="Wipf D."/>
            <person name="Zambonelli A."/>
            <person name="Paolocci F."/>
            <person name="Nowrousian M."/>
            <person name="Ottonello S."/>
            <person name="Baldrian P."/>
            <person name="Spatafora J.W."/>
            <person name="Henrissat B."/>
            <person name="Nagy L.G."/>
            <person name="Aury J.M."/>
            <person name="Wincker P."/>
            <person name="Grigoriev I.V."/>
            <person name="Bonfante P."/>
            <person name="Martin F.M."/>
        </authorList>
    </citation>
    <scope>NUCLEOTIDE SEQUENCE [LARGE SCALE GENOMIC DNA]</scope>
    <source>
        <strain evidence="1 2">RN42</strain>
    </source>
</reference>
<dbReference type="AlphaFoldDB" id="A0A3N4I8Q2"/>
<organism evidence="1 2">
    <name type="scientific">Ascobolus immersus RN42</name>
    <dbReference type="NCBI Taxonomy" id="1160509"/>
    <lineage>
        <taxon>Eukaryota</taxon>
        <taxon>Fungi</taxon>
        <taxon>Dikarya</taxon>
        <taxon>Ascomycota</taxon>
        <taxon>Pezizomycotina</taxon>
        <taxon>Pezizomycetes</taxon>
        <taxon>Pezizales</taxon>
        <taxon>Ascobolaceae</taxon>
        <taxon>Ascobolus</taxon>
    </lineage>
</organism>
<protein>
    <submittedName>
        <fullName evidence="1">Uncharacterized protein</fullName>
    </submittedName>
</protein>
<dbReference type="Proteomes" id="UP000275078">
    <property type="component" value="Unassembled WGS sequence"/>
</dbReference>
<dbReference type="EMBL" id="ML119687">
    <property type="protein sequence ID" value="RPA80510.1"/>
    <property type="molecule type" value="Genomic_DNA"/>
</dbReference>
<sequence length="182" mass="20305">MTTQEDCAIGRCEGHVKNIKAQYTRIRVTLNMEEVTVHSGHGSTAKNKPELRNVTDHTNEEYISQPRVCNLRLALSSSTEVTIGHQLVPKLQEESGFRRQNSRDVQKEIDDRDIVASALLFTSLTRAGPITIAAHTDIPTSSIIYTGSEAVRGCKHMQTSFYDIIPLGICCHTPSVEYYMVL</sequence>
<evidence type="ECO:0000313" key="2">
    <source>
        <dbReference type="Proteomes" id="UP000275078"/>
    </source>
</evidence>
<name>A0A3N4I8Q2_ASCIM</name>
<proteinExistence type="predicted"/>
<accession>A0A3N4I8Q2</accession>
<evidence type="ECO:0000313" key="1">
    <source>
        <dbReference type="EMBL" id="RPA80510.1"/>
    </source>
</evidence>
<keyword evidence="2" id="KW-1185">Reference proteome</keyword>